<reference evidence="3" key="2">
    <citation type="journal article" date="2023" name="Int. J. Mol. Sci.">
        <title>De Novo Assembly and Annotation of 11 Diverse Shrub Willow (Salix) Genomes Reveals Novel Gene Organization in Sex-Linked Regions.</title>
        <authorList>
            <person name="Hyden B."/>
            <person name="Feng K."/>
            <person name="Yates T.B."/>
            <person name="Jawdy S."/>
            <person name="Cereghino C."/>
            <person name="Smart L.B."/>
            <person name="Muchero W."/>
        </authorList>
    </citation>
    <scope>NUCLEOTIDE SEQUENCE</scope>
    <source>
        <tissue evidence="3">Shoot tip</tissue>
    </source>
</reference>
<feature type="region of interest" description="Disordered" evidence="1">
    <location>
        <begin position="1"/>
        <end position="20"/>
    </location>
</feature>
<dbReference type="CDD" id="cd20405">
    <property type="entry name" value="Tudor_Agenet_AtDUF_rpt1_3"/>
    <property type="match status" value="1"/>
</dbReference>
<proteinExistence type="predicted"/>
<feature type="compositionally biased region" description="Basic and acidic residues" evidence="1">
    <location>
        <begin position="151"/>
        <end position="164"/>
    </location>
</feature>
<feature type="region of interest" description="Disordered" evidence="1">
    <location>
        <begin position="143"/>
        <end position="168"/>
    </location>
</feature>
<evidence type="ECO:0000256" key="1">
    <source>
        <dbReference type="SAM" id="MobiDB-lite"/>
    </source>
</evidence>
<reference evidence="3" key="1">
    <citation type="submission" date="2022-11" db="EMBL/GenBank/DDBJ databases">
        <authorList>
            <person name="Hyden B.L."/>
            <person name="Feng K."/>
            <person name="Yates T."/>
            <person name="Jawdy S."/>
            <person name="Smart L.B."/>
            <person name="Muchero W."/>
        </authorList>
    </citation>
    <scope>NUCLEOTIDE SEQUENCE</scope>
    <source>
        <tissue evidence="3">Shoot tip</tissue>
    </source>
</reference>
<accession>A0A9Q0VY63</accession>
<feature type="compositionally biased region" description="Polar residues" evidence="1">
    <location>
        <begin position="1"/>
        <end position="11"/>
    </location>
</feature>
<comment type="caution">
    <text evidence="3">The sequence shown here is derived from an EMBL/GenBank/DDBJ whole genome shotgun (WGS) entry which is preliminary data.</text>
</comment>
<feature type="domain" description="Agenet" evidence="2">
    <location>
        <begin position="245"/>
        <end position="291"/>
    </location>
</feature>
<feature type="domain" description="Agenet" evidence="2">
    <location>
        <begin position="11"/>
        <end position="80"/>
    </location>
</feature>
<sequence length="291" mass="33732">MALKSKSNQDPNFKPGSKVEIMSDESGFRGSFYLGTVVKATRTPKFTVQYEKLFEDEEGTKPLQETVNEFQIRPIAPREKKREFKFSEEVDAFHNDGWWEGVITEVNENGKFAVFFRSTKEQIEFVEEDLRLHREWVNGEWKPQLEGEEEKGEKQEVKEKGNKVEDEEEVTKEVKRRVSEQVPATTLVKPVESLKDVEFSKGMLAEEKYLVEYKSMRTEDDGGFLREEVDTIHIRPPPPQNVVVDRFKKLEEVDALHNGAWWVGVVSKVNTFPKYVVCFKDSGEELELSAL</sequence>
<dbReference type="AlphaFoldDB" id="A0A9Q0VY63"/>
<dbReference type="PANTHER" id="PTHR31917:SF80">
    <property type="entry name" value="AGENET DOMAIN-CONTAINING PROTEIN-RELATED"/>
    <property type="match status" value="1"/>
</dbReference>
<evidence type="ECO:0000313" key="3">
    <source>
        <dbReference type="EMBL" id="KAJ6757007.1"/>
    </source>
</evidence>
<dbReference type="InterPro" id="IPR014002">
    <property type="entry name" value="Agenet_dom_plant"/>
</dbReference>
<dbReference type="CDD" id="cd20406">
    <property type="entry name" value="Tudor_Agenet_AtDUF_rpt2_4"/>
    <property type="match status" value="2"/>
</dbReference>
<dbReference type="SMART" id="SM00743">
    <property type="entry name" value="Agenet"/>
    <property type="match status" value="3"/>
</dbReference>
<name>A0A9Q0VY63_9ROSI</name>
<dbReference type="Pfam" id="PF05641">
    <property type="entry name" value="Agenet"/>
    <property type="match status" value="3"/>
</dbReference>
<feature type="domain" description="Agenet" evidence="2">
    <location>
        <begin position="82"/>
        <end position="138"/>
    </location>
</feature>
<dbReference type="Proteomes" id="UP001151752">
    <property type="component" value="Chromosome 13"/>
</dbReference>
<dbReference type="EMBL" id="JAPFFM010000007">
    <property type="protein sequence ID" value="KAJ6757007.1"/>
    <property type="molecule type" value="Genomic_DNA"/>
</dbReference>
<evidence type="ECO:0000313" key="4">
    <source>
        <dbReference type="Proteomes" id="UP001151752"/>
    </source>
</evidence>
<dbReference type="PANTHER" id="PTHR31917">
    <property type="entry name" value="AGENET DOMAIN-CONTAINING PROTEIN-RELATED"/>
    <property type="match status" value="1"/>
</dbReference>
<organism evidence="3 4">
    <name type="scientific">Salix koriyanagi</name>
    <dbReference type="NCBI Taxonomy" id="2511006"/>
    <lineage>
        <taxon>Eukaryota</taxon>
        <taxon>Viridiplantae</taxon>
        <taxon>Streptophyta</taxon>
        <taxon>Embryophyta</taxon>
        <taxon>Tracheophyta</taxon>
        <taxon>Spermatophyta</taxon>
        <taxon>Magnoliopsida</taxon>
        <taxon>eudicotyledons</taxon>
        <taxon>Gunneridae</taxon>
        <taxon>Pentapetalae</taxon>
        <taxon>rosids</taxon>
        <taxon>fabids</taxon>
        <taxon>Malpighiales</taxon>
        <taxon>Salicaceae</taxon>
        <taxon>Saliceae</taxon>
        <taxon>Salix</taxon>
    </lineage>
</organism>
<gene>
    <name evidence="3" type="ORF">OIU74_026297</name>
</gene>
<keyword evidence="4" id="KW-1185">Reference proteome</keyword>
<protein>
    <submittedName>
        <fullName evidence="3">AGENET-LIKE DOMAIN AGENET DOMAIN PLANT TYPE-RELATED</fullName>
    </submittedName>
</protein>
<evidence type="ECO:0000259" key="2">
    <source>
        <dbReference type="SMART" id="SM00743"/>
    </source>
</evidence>
<dbReference type="InterPro" id="IPR008395">
    <property type="entry name" value="Agenet-like_dom"/>
</dbReference>